<reference evidence="2" key="1">
    <citation type="journal article" date="2019" name="Sci. Rep.">
        <title>Draft genome of Tanacetum cinerariifolium, the natural source of mosquito coil.</title>
        <authorList>
            <person name="Yamashiro T."/>
            <person name="Shiraishi A."/>
            <person name="Satake H."/>
            <person name="Nakayama K."/>
        </authorList>
    </citation>
    <scope>NUCLEOTIDE SEQUENCE</scope>
</reference>
<dbReference type="InterPro" id="IPR013103">
    <property type="entry name" value="RVT_2"/>
</dbReference>
<dbReference type="SUPFAM" id="SSF56672">
    <property type="entry name" value="DNA/RNA polymerases"/>
    <property type="match status" value="1"/>
</dbReference>
<proteinExistence type="predicted"/>
<protein>
    <recommendedName>
        <fullName evidence="1">Reverse transcriptase Ty1/copia-type domain-containing protein</fullName>
    </recommendedName>
</protein>
<comment type="caution">
    <text evidence="2">The sequence shown here is derived from an EMBL/GenBank/DDBJ whole genome shotgun (WGS) entry which is preliminary data.</text>
</comment>
<evidence type="ECO:0000313" key="2">
    <source>
        <dbReference type="EMBL" id="GEU29892.1"/>
    </source>
</evidence>
<name>A0A699GKU4_TANCI</name>
<dbReference type="PANTHER" id="PTHR11439">
    <property type="entry name" value="GAG-POL-RELATED RETROTRANSPOSON"/>
    <property type="match status" value="1"/>
</dbReference>
<dbReference type="PANTHER" id="PTHR11439:SF470">
    <property type="entry name" value="CYSTEINE-RICH RLK (RECEPTOR-LIKE PROTEIN KINASE) 8"/>
    <property type="match status" value="1"/>
</dbReference>
<dbReference type="EMBL" id="BKCJ010000109">
    <property type="protein sequence ID" value="GEU29892.1"/>
    <property type="molecule type" value="Genomic_DNA"/>
</dbReference>
<sequence>MLILPSSLLQKDQALLHLIYVDDILITGNDTFMIKSIKHQLDITFSIKDLGSLHYYLGIEILQNSTVGLVMSQRKYALDIQCANMMNHKPSTIPLDPIKTLNQTDEVLLDDPSLYRKLVGKLIYLTITRPDLSFAAQARLHFPKGSPLYLSAYCDSDSNACPISRRWLCSLPRTTHMAPYTKYLDISSYALVKVYIFQKGVLYTSLPTVIVIRMLVPYQEDGYAVFLEAPERLTEKDLSMFNKQWFRPEEASNLRWTINDLLVGEFKIAKDMETAALSPEI</sequence>
<gene>
    <name evidence="2" type="ORF">Tci_001870</name>
</gene>
<feature type="domain" description="Reverse transcriptase Ty1/copia-type" evidence="1">
    <location>
        <begin position="14"/>
        <end position="95"/>
    </location>
</feature>
<organism evidence="2">
    <name type="scientific">Tanacetum cinerariifolium</name>
    <name type="common">Dalmatian daisy</name>
    <name type="synonym">Chrysanthemum cinerariifolium</name>
    <dbReference type="NCBI Taxonomy" id="118510"/>
    <lineage>
        <taxon>Eukaryota</taxon>
        <taxon>Viridiplantae</taxon>
        <taxon>Streptophyta</taxon>
        <taxon>Embryophyta</taxon>
        <taxon>Tracheophyta</taxon>
        <taxon>Spermatophyta</taxon>
        <taxon>Magnoliopsida</taxon>
        <taxon>eudicotyledons</taxon>
        <taxon>Gunneridae</taxon>
        <taxon>Pentapetalae</taxon>
        <taxon>asterids</taxon>
        <taxon>campanulids</taxon>
        <taxon>Asterales</taxon>
        <taxon>Asteraceae</taxon>
        <taxon>Asteroideae</taxon>
        <taxon>Anthemideae</taxon>
        <taxon>Anthemidinae</taxon>
        <taxon>Tanacetum</taxon>
    </lineage>
</organism>
<dbReference type="AlphaFoldDB" id="A0A699GKU4"/>
<evidence type="ECO:0000259" key="1">
    <source>
        <dbReference type="Pfam" id="PF07727"/>
    </source>
</evidence>
<accession>A0A699GKU4</accession>
<dbReference type="InterPro" id="IPR043502">
    <property type="entry name" value="DNA/RNA_pol_sf"/>
</dbReference>
<dbReference type="Pfam" id="PF07727">
    <property type="entry name" value="RVT_2"/>
    <property type="match status" value="1"/>
</dbReference>